<comment type="caution">
    <text evidence="1">The sequence shown here is derived from an EMBL/GenBank/DDBJ whole genome shotgun (WGS) entry which is preliminary data.</text>
</comment>
<organism evidence="1 2">
    <name type="scientific">Cryptolaemus montrouzieri</name>
    <dbReference type="NCBI Taxonomy" id="559131"/>
    <lineage>
        <taxon>Eukaryota</taxon>
        <taxon>Metazoa</taxon>
        <taxon>Ecdysozoa</taxon>
        <taxon>Arthropoda</taxon>
        <taxon>Hexapoda</taxon>
        <taxon>Insecta</taxon>
        <taxon>Pterygota</taxon>
        <taxon>Neoptera</taxon>
        <taxon>Endopterygota</taxon>
        <taxon>Coleoptera</taxon>
        <taxon>Polyphaga</taxon>
        <taxon>Cucujiformia</taxon>
        <taxon>Coccinelloidea</taxon>
        <taxon>Coccinellidae</taxon>
        <taxon>Scymninae</taxon>
        <taxon>Scymnini</taxon>
        <taxon>Cryptolaemus</taxon>
    </lineage>
</organism>
<keyword evidence="2" id="KW-1185">Reference proteome</keyword>
<name>A0ABD2NCU6_9CUCU</name>
<reference evidence="1 2" key="1">
    <citation type="journal article" date="2021" name="BMC Biol.">
        <title>Horizontally acquired antibacterial genes associated with adaptive radiation of ladybird beetles.</title>
        <authorList>
            <person name="Li H.S."/>
            <person name="Tang X.F."/>
            <person name="Huang Y.H."/>
            <person name="Xu Z.Y."/>
            <person name="Chen M.L."/>
            <person name="Du X.Y."/>
            <person name="Qiu B.Y."/>
            <person name="Chen P.T."/>
            <person name="Zhang W."/>
            <person name="Slipinski A."/>
            <person name="Escalona H.E."/>
            <person name="Waterhouse R.M."/>
            <person name="Zwick A."/>
            <person name="Pang H."/>
        </authorList>
    </citation>
    <scope>NUCLEOTIDE SEQUENCE [LARGE SCALE GENOMIC DNA]</scope>
    <source>
        <strain evidence="1">SYSU2018</strain>
    </source>
</reference>
<accession>A0ABD2NCU6</accession>
<dbReference type="AlphaFoldDB" id="A0ABD2NCU6"/>
<protein>
    <submittedName>
        <fullName evidence="1">Uncharacterized protein</fullName>
    </submittedName>
</protein>
<dbReference type="EMBL" id="JABFTP020000103">
    <property type="protein sequence ID" value="KAL3276384.1"/>
    <property type="molecule type" value="Genomic_DNA"/>
</dbReference>
<evidence type="ECO:0000313" key="1">
    <source>
        <dbReference type="EMBL" id="KAL3276384.1"/>
    </source>
</evidence>
<dbReference type="Proteomes" id="UP001516400">
    <property type="component" value="Unassembled WGS sequence"/>
</dbReference>
<gene>
    <name evidence="1" type="ORF">HHI36_011768</name>
</gene>
<evidence type="ECO:0000313" key="2">
    <source>
        <dbReference type="Proteomes" id="UP001516400"/>
    </source>
</evidence>
<sequence length="82" mass="9536">MGGETKFDPERAFTCCAGKSFKSYVCVNCLNALHESCRERMKKFEKVKGYKIKCCDEESTQENLLRENDNLKMLIDNEIEED</sequence>
<feature type="non-terminal residue" evidence="1">
    <location>
        <position position="82"/>
    </location>
</feature>
<proteinExistence type="predicted"/>